<feature type="domain" description="Myb/SANT-like DNA-binding" evidence="1">
    <location>
        <begin position="18"/>
        <end position="111"/>
    </location>
</feature>
<dbReference type="InterPro" id="IPR044822">
    <property type="entry name" value="Myb_DNA-bind_4"/>
</dbReference>
<dbReference type="Gene3D" id="1.10.10.60">
    <property type="entry name" value="Homeodomain-like"/>
    <property type="match status" value="1"/>
</dbReference>
<accession>A0ABP0YTP9</accession>
<dbReference type="PANTHER" id="PTHR31307">
    <property type="entry name" value="TRIHELIX TRANSCRIPTION FACTOR ASIL2"/>
    <property type="match status" value="1"/>
</dbReference>
<dbReference type="Proteomes" id="UP001642487">
    <property type="component" value="Chromosome 6"/>
</dbReference>
<protein>
    <recommendedName>
        <fullName evidence="1">Myb/SANT-like DNA-binding domain-containing protein</fullName>
    </recommendedName>
</protein>
<evidence type="ECO:0000313" key="2">
    <source>
        <dbReference type="EMBL" id="CAK9323709.1"/>
    </source>
</evidence>
<name>A0ABP0YTP9_9ROSI</name>
<dbReference type="PANTHER" id="PTHR31307:SF62">
    <property type="entry name" value="MYB_SANT-LIKE DNA-BINDING DOMAIN-CONTAINING PROTEIN"/>
    <property type="match status" value="1"/>
</dbReference>
<sequence length="293" mass="33278">MPLSHPSPSASTVPVREDCWTLDHTSTLIHAWGERHLDLNRGSLRHKHWQEVADAVNSSHGHERKSVRTAIQCKNRIDTLKRKYKIEKARIEESGGSYVCAWPFFSCLDDLIGNSHKASTSVAVSNSKSSPVTTPRLSLFSKVPVARRSGTKKRRSTHVYRSFCDSYLRRDVNSNEDGGKDGLDSVNSLSSPGFKDRDRGYRKLAEAIGTITDIYERVEVAKQRHMVELEIQRMQFVKDLEYQRMQLLMETHLQIQKIKRARRASGAGEAIRSRRIFGYISDGRAVCSSAYDL</sequence>
<evidence type="ECO:0000259" key="1">
    <source>
        <dbReference type="Pfam" id="PF13837"/>
    </source>
</evidence>
<dbReference type="EMBL" id="OZ021740">
    <property type="protein sequence ID" value="CAK9323709.1"/>
    <property type="molecule type" value="Genomic_DNA"/>
</dbReference>
<evidence type="ECO:0000313" key="3">
    <source>
        <dbReference type="Proteomes" id="UP001642487"/>
    </source>
</evidence>
<reference evidence="2 3" key="1">
    <citation type="submission" date="2024-03" db="EMBL/GenBank/DDBJ databases">
        <authorList>
            <person name="Gkanogiannis A."/>
            <person name="Becerra Lopez-Lavalle L."/>
        </authorList>
    </citation>
    <scope>NUCLEOTIDE SEQUENCE [LARGE SCALE GENOMIC DNA]</scope>
</reference>
<proteinExistence type="predicted"/>
<gene>
    <name evidence="2" type="ORF">CITCOLO1_LOCUS15906</name>
</gene>
<dbReference type="InterPro" id="IPR044823">
    <property type="entry name" value="ASIL1/2-like"/>
</dbReference>
<dbReference type="Pfam" id="PF13837">
    <property type="entry name" value="Myb_DNA-bind_4"/>
    <property type="match status" value="1"/>
</dbReference>
<organism evidence="2 3">
    <name type="scientific">Citrullus colocynthis</name>
    <name type="common">colocynth</name>
    <dbReference type="NCBI Taxonomy" id="252529"/>
    <lineage>
        <taxon>Eukaryota</taxon>
        <taxon>Viridiplantae</taxon>
        <taxon>Streptophyta</taxon>
        <taxon>Embryophyta</taxon>
        <taxon>Tracheophyta</taxon>
        <taxon>Spermatophyta</taxon>
        <taxon>Magnoliopsida</taxon>
        <taxon>eudicotyledons</taxon>
        <taxon>Gunneridae</taxon>
        <taxon>Pentapetalae</taxon>
        <taxon>rosids</taxon>
        <taxon>fabids</taxon>
        <taxon>Cucurbitales</taxon>
        <taxon>Cucurbitaceae</taxon>
        <taxon>Benincaseae</taxon>
        <taxon>Citrullus</taxon>
    </lineage>
</organism>
<keyword evidence="3" id="KW-1185">Reference proteome</keyword>